<keyword evidence="7" id="KW-1185">Reference proteome</keyword>
<protein>
    <submittedName>
        <fullName evidence="6">Bacterial extracellular solute-binding protein, family 5 middle</fullName>
    </submittedName>
</protein>
<dbReference type="AlphaFoldDB" id="A0A1S8TJX2"/>
<dbReference type="OrthoDB" id="403896at2"/>
<accession>A0A1S8TJX2</accession>
<dbReference type="EMBL" id="LZZM01000143">
    <property type="protein sequence ID" value="OOM77705.1"/>
    <property type="molecule type" value="Genomic_DNA"/>
</dbReference>
<reference evidence="6 7" key="1">
    <citation type="submission" date="2016-05" db="EMBL/GenBank/DDBJ databases">
        <title>Microbial solvent formation.</title>
        <authorList>
            <person name="Poehlein A."/>
            <person name="Montoya Solano J.D."/>
            <person name="Flitsch S."/>
            <person name="Krabben P."/>
            <person name="Duerre P."/>
            <person name="Daniel R."/>
        </authorList>
    </citation>
    <scope>NUCLEOTIDE SEQUENCE [LARGE SCALE GENOMIC DNA]</scope>
    <source>
        <strain evidence="6 7">DSM 2619</strain>
    </source>
</reference>
<evidence type="ECO:0000256" key="4">
    <source>
        <dbReference type="SAM" id="Phobius"/>
    </source>
</evidence>
<dbReference type="Gene3D" id="3.10.105.10">
    <property type="entry name" value="Dipeptide-binding Protein, Domain 3"/>
    <property type="match status" value="1"/>
</dbReference>
<evidence type="ECO:0000313" key="6">
    <source>
        <dbReference type="EMBL" id="OOM77705.1"/>
    </source>
</evidence>
<comment type="caution">
    <text evidence="6">The sequence shown here is derived from an EMBL/GenBank/DDBJ whole genome shotgun (WGS) entry which is preliminary data.</text>
</comment>
<feature type="transmembrane region" description="Helical" evidence="4">
    <location>
        <begin position="5"/>
        <end position="22"/>
    </location>
</feature>
<dbReference type="Gene3D" id="3.40.190.10">
    <property type="entry name" value="Periplasmic binding protein-like II"/>
    <property type="match status" value="1"/>
</dbReference>
<keyword evidence="4" id="KW-0472">Membrane</keyword>
<dbReference type="SUPFAM" id="SSF53850">
    <property type="entry name" value="Periplasmic binding protein-like II"/>
    <property type="match status" value="1"/>
</dbReference>
<dbReference type="GO" id="GO:1904680">
    <property type="term" value="F:peptide transmembrane transporter activity"/>
    <property type="evidence" value="ECO:0007669"/>
    <property type="project" value="TreeGrafter"/>
</dbReference>
<proteinExistence type="inferred from homology"/>
<keyword evidence="2" id="KW-0813">Transport</keyword>
<keyword evidence="4" id="KW-0812">Transmembrane</keyword>
<dbReference type="PANTHER" id="PTHR30290:SF9">
    <property type="entry name" value="OLIGOPEPTIDE-BINDING PROTEIN APPA"/>
    <property type="match status" value="1"/>
</dbReference>
<keyword evidence="3" id="KW-0732">Signal</keyword>
<evidence type="ECO:0000259" key="5">
    <source>
        <dbReference type="Pfam" id="PF00496"/>
    </source>
</evidence>
<dbReference type="Pfam" id="PF00496">
    <property type="entry name" value="SBP_bac_5"/>
    <property type="match status" value="1"/>
</dbReference>
<feature type="domain" description="Solute-binding protein family 5" evidence="5">
    <location>
        <begin position="78"/>
        <end position="292"/>
    </location>
</feature>
<name>A0A1S8TJX2_9CLOT</name>
<dbReference type="RefSeq" id="WP_077847287.1">
    <property type="nucleotide sequence ID" value="NZ_LZZM01000143.1"/>
</dbReference>
<evidence type="ECO:0000256" key="3">
    <source>
        <dbReference type="ARBA" id="ARBA00022729"/>
    </source>
</evidence>
<comment type="similarity">
    <text evidence="1">Belongs to the bacterial solute-binding protein 5 family.</text>
</comment>
<dbReference type="Proteomes" id="UP000190890">
    <property type="component" value="Unassembled WGS sequence"/>
</dbReference>
<keyword evidence="4" id="KW-1133">Transmembrane helix</keyword>
<dbReference type="InterPro" id="IPR000914">
    <property type="entry name" value="SBP_5_dom"/>
</dbReference>
<gene>
    <name evidence="6" type="ORF">CLPUN_21400</name>
</gene>
<dbReference type="PANTHER" id="PTHR30290">
    <property type="entry name" value="PERIPLASMIC BINDING COMPONENT OF ABC TRANSPORTER"/>
    <property type="match status" value="1"/>
</dbReference>
<evidence type="ECO:0000313" key="7">
    <source>
        <dbReference type="Proteomes" id="UP000190890"/>
    </source>
</evidence>
<dbReference type="Gene3D" id="3.90.76.10">
    <property type="entry name" value="Dipeptide-binding Protein, Domain 1"/>
    <property type="match status" value="1"/>
</dbReference>
<evidence type="ECO:0000256" key="1">
    <source>
        <dbReference type="ARBA" id="ARBA00005695"/>
    </source>
</evidence>
<evidence type="ECO:0000256" key="2">
    <source>
        <dbReference type="ARBA" id="ARBA00022448"/>
    </source>
</evidence>
<organism evidence="6 7">
    <name type="scientific">Clostridium puniceum</name>
    <dbReference type="NCBI Taxonomy" id="29367"/>
    <lineage>
        <taxon>Bacteria</taxon>
        <taxon>Bacillati</taxon>
        <taxon>Bacillota</taxon>
        <taxon>Clostridia</taxon>
        <taxon>Eubacteriales</taxon>
        <taxon>Clostridiaceae</taxon>
        <taxon>Clostridium</taxon>
    </lineage>
</organism>
<dbReference type="GO" id="GO:0015833">
    <property type="term" value="P:peptide transport"/>
    <property type="evidence" value="ECO:0007669"/>
    <property type="project" value="TreeGrafter"/>
</dbReference>
<dbReference type="STRING" id="29367.CLPUN_21400"/>
<sequence>MKKYFFYVIILLYIIVFCLGFINKESDNMTSNNLDETLSYGIDQIPEDLEKVTNLSKRHEDIICAVSKGLVSEDQDNKIIPSLASEVIKDSEGIQYEFKIRDDIFWSDGSKITTEDIVVFFKELLKEEDEQNIQALLQVYGAKKFKEGKVVFENGVAIKGTDNSVIIRLNKKEDNFLSELTKPQYRLRKYLIMWRNIRENYDTLVYSGDYKINSINKNKITLKRSVISNDVNISNINIVNDDSVEVSMASYEVSERDLVINPPESELNKLAEGKKLITIPESKGTYLFINSKENSIPIQGRREIYNNICKAIEAYKNLNNNEFDLAEGSFFREDKKDLTKLQARKVFSNKEGSWNKPEVLTLLCKDNNENKILCRNIQEWFRENTNITVKYSLVKEEFEDEELKNRYDMILINNEANINNKQSFYSNFQEYLTEGQKSILEKIKTNEKKYDYSSLEESLFDNYNIVPLVFYNENIAISNKISELKLDGNGNVDFATLK</sequence>
<dbReference type="InterPro" id="IPR039424">
    <property type="entry name" value="SBP_5"/>
</dbReference>